<evidence type="ECO:0000256" key="1">
    <source>
        <dbReference type="SAM" id="MobiDB-lite"/>
    </source>
</evidence>
<organism evidence="2 3">
    <name type="scientific">Papaver nudicaule</name>
    <name type="common">Iceland poppy</name>
    <dbReference type="NCBI Taxonomy" id="74823"/>
    <lineage>
        <taxon>Eukaryota</taxon>
        <taxon>Viridiplantae</taxon>
        <taxon>Streptophyta</taxon>
        <taxon>Embryophyta</taxon>
        <taxon>Tracheophyta</taxon>
        <taxon>Spermatophyta</taxon>
        <taxon>Magnoliopsida</taxon>
        <taxon>Ranunculales</taxon>
        <taxon>Papaveraceae</taxon>
        <taxon>Papaveroideae</taxon>
        <taxon>Papaver</taxon>
    </lineage>
</organism>
<name>A0AA41SGU0_PAPNU</name>
<dbReference type="AlphaFoldDB" id="A0AA41SGU0"/>
<dbReference type="Proteomes" id="UP001177140">
    <property type="component" value="Unassembled WGS sequence"/>
</dbReference>
<protein>
    <submittedName>
        <fullName evidence="2">Uncharacterized protein</fullName>
    </submittedName>
</protein>
<keyword evidence="3" id="KW-1185">Reference proteome</keyword>
<proteinExistence type="predicted"/>
<sequence>LKPSNPPKRHIAQKTSSIVDEPETSGIGAVRFECPKGTVPIKRTTKEDLIRAKSLTKTRNGSNVFPNKLYYGQWY</sequence>
<comment type="caution">
    <text evidence="2">The sequence shown here is derived from an EMBL/GenBank/DDBJ whole genome shotgun (WGS) entry which is preliminary data.</text>
</comment>
<dbReference type="EMBL" id="JAJJMA010153462">
    <property type="protein sequence ID" value="MCL7035126.1"/>
    <property type="molecule type" value="Genomic_DNA"/>
</dbReference>
<feature type="non-terminal residue" evidence="2">
    <location>
        <position position="1"/>
    </location>
</feature>
<evidence type="ECO:0000313" key="2">
    <source>
        <dbReference type="EMBL" id="MCL7035126.1"/>
    </source>
</evidence>
<gene>
    <name evidence="2" type="ORF">MKW94_011207</name>
</gene>
<accession>A0AA41SGU0</accession>
<evidence type="ECO:0000313" key="3">
    <source>
        <dbReference type="Proteomes" id="UP001177140"/>
    </source>
</evidence>
<feature type="region of interest" description="Disordered" evidence="1">
    <location>
        <begin position="1"/>
        <end position="22"/>
    </location>
</feature>
<reference evidence="2" key="1">
    <citation type="submission" date="2022-03" db="EMBL/GenBank/DDBJ databases">
        <title>A functionally conserved STORR gene fusion in Papaver species that diverged 16.8 million years ago.</title>
        <authorList>
            <person name="Catania T."/>
        </authorList>
    </citation>
    <scope>NUCLEOTIDE SEQUENCE</scope>
    <source>
        <strain evidence="2">S-191538</strain>
    </source>
</reference>